<accession>X1HCX6</accession>
<evidence type="ECO:0000313" key="1">
    <source>
        <dbReference type="EMBL" id="GAH68011.1"/>
    </source>
</evidence>
<gene>
    <name evidence="1" type="ORF">S03H2_54606</name>
</gene>
<name>X1HCX6_9ZZZZ</name>
<organism evidence="1">
    <name type="scientific">marine sediment metagenome</name>
    <dbReference type="NCBI Taxonomy" id="412755"/>
    <lineage>
        <taxon>unclassified sequences</taxon>
        <taxon>metagenomes</taxon>
        <taxon>ecological metagenomes</taxon>
    </lineage>
</organism>
<dbReference type="AlphaFoldDB" id="X1HCX6"/>
<protein>
    <submittedName>
        <fullName evidence="1">Uncharacterized protein</fullName>
    </submittedName>
</protein>
<feature type="non-terminal residue" evidence="1">
    <location>
        <position position="90"/>
    </location>
</feature>
<dbReference type="EMBL" id="BARU01034820">
    <property type="protein sequence ID" value="GAH68011.1"/>
    <property type="molecule type" value="Genomic_DNA"/>
</dbReference>
<proteinExistence type="predicted"/>
<sequence length="90" mass="9751">MDESKKALIKEMGQLRGGMQLGSPGWEAITCPQCKSELRYYVPPYYPYPPYGPLKCPVCSADLGVMGMMVEVVPPPPPPPPSPPPPPPTL</sequence>
<reference evidence="1" key="1">
    <citation type="journal article" date="2014" name="Front. Microbiol.">
        <title>High frequency of phylogenetically diverse reductive dehalogenase-homologous genes in deep subseafloor sedimentary metagenomes.</title>
        <authorList>
            <person name="Kawai M."/>
            <person name="Futagami T."/>
            <person name="Toyoda A."/>
            <person name="Takaki Y."/>
            <person name="Nishi S."/>
            <person name="Hori S."/>
            <person name="Arai W."/>
            <person name="Tsubouchi T."/>
            <person name="Morono Y."/>
            <person name="Uchiyama I."/>
            <person name="Ito T."/>
            <person name="Fujiyama A."/>
            <person name="Inagaki F."/>
            <person name="Takami H."/>
        </authorList>
    </citation>
    <scope>NUCLEOTIDE SEQUENCE</scope>
    <source>
        <strain evidence="1">Expedition CK06-06</strain>
    </source>
</reference>
<comment type="caution">
    <text evidence="1">The sequence shown here is derived from an EMBL/GenBank/DDBJ whole genome shotgun (WGS) entry which is preliminary data.</text>
</comment>